<evidence type="ECO:0000313" key="2">
    <source>
        <dbReference type="Proteomes" id="UP000256520"/>
    </source>
</evidence>
<dbReference type="EMBL" id="PIOD01000005">
    <property type="protein sequence ID" value="RDW20769.1"/>
    <property type="molecule type" value="Genomic_DNA"/>
</dbReference>
<dbReference type="AlphaFoldDB" id="A0A3D8Q023"/>
<reference evidence="2" key="1">
    <citation type="submission" date="2017-11" db="EMBL/GenBank/DDBJ databases">
        <authorList>
            <person name="Zhu W."/>
        </authorList>
    </citation>
    <scope>NUCLEOTIDE SEQUENCE [LARGE SCALE GENOMIC DNA]</scope>
    <source>
        <strain evidence="2">CAU 1051</strain>
    </source>
</reference>
<sequence>MQLKYKNEYFQIDNNESAINIIIERVNQIVEDQAVVFSHLLIDDIEVYENHEEYIKKHLNEIALVEIITRSVKETIWEAMKSINSYLQRSIPALTELVDEGYEGFFSRKSWEGLAQLTEGMQWILKFMIIAERAPQKPAKWDEMVKGLKQCETSFTQLLEASEVMDTVLISDILSYEVTPAYETLRDALVLSLKNEEYLKNVN</sequence>
<gene>
    <name evidence="1" type="ORF">CWR45_05970</name>
</gene>
<dbReference type="RefSeq" id="WP_115748946.1">
    <property type="nucleotide sequence ID" value="NZ_PIOD01000005.1"/>
</dbReference>
<evidence type="ECO:0000313" key="1">
    <source>
        <dbReference type="EMBL" id="RDW20769.1"/>
    </source>
</evidence>
<dbReference type="Proteomes" id="UP000256520">
    <property type="component" value="Unassembled WGS sequence"/>
</dbReference>
<protein>
    <submittedName>
        <fullName evidence="1">Uncharacterized protein</fullName>
    </submittedName>
</protein>
<proteinExistence type="predicted"/>
<accession>A0A3D8Q023</accession>
<organism evidence="1 2">
    <name type="scientific">Oceanobacillus chungangensis</name>
    <dbReference type="NCBI Taxonomy" id="1229152"/>
    <lineage>
        <taxon>Bacteria</taxon>
        <taxon>Bacillati</taxon>
        <taxon>Bacillota</taxon>
        <taxon>Bacilli</taxon>
        <taxon>Bacillales</taxon>
        <taxon>Bacillaceae</taxon>
        <taxon>Oceanobacillus</taxon>
    </lineage>
</organism>
<dbReference type="OrthoDB" id="1683192at2"/>
<keyword evidence="2" id="KW-1185">Reference proteome</keyword>
<name>A0A3D8Q023_9BACI</name>
<comment type="caution">
    <text evidence="1">The sequence shown here is derived from an EMBL/GenBank/DDBJ whole genome shotgun (WGS) entry which is preliminary data.</text>
</comment>